<dbReference type="InterPro" id="IPR045194">
    <property type="entry name" value="MGRN1/RNF157-like"/>
</dbReference>
<evidence type="ECO:0000313" key="15">
    <source>
        <dbReference type="EMBL" id="EDO38028.1"/>
    </source>
</evidence>
<dbReference type="STRING" id="45351.A7SE55"/>
<dbReference type="SMART" id="SM00184">
    <property type="entry name" value="RING"/>
    <property type="match status" value="1"/>
</dbReference>
<evidence type="ECO:0000256" key="5">
    <source>
        <dbReference type="ARBA" id="ARBA00022707"/>
    </source>
</evidence>
<dbReference type="PhylomeDB" id="A7SE55"/>
<reference evidence="15 16" key="1">
    <citation type="journal article" date="2007" name="Science">
        <title>Sea anemone genome reveals ancestral eumetazoan gene repertoire and genomic organization.</title>
        <authorList>
            <person name="Putnam N.H."/>
            <person name="Srivastava M."/>
            <person name="Hellsten U."/>
            <person name="Dirks B."/>
            <person name="Chapman J."/>
            <person name="Salamov A."/>
            <person name="Terry A."/>
            <person name="Shapiro H."/>
            <person name="Lindquist E."/>
            <person name="Kapitonov V.V."/>
            <person name="Jurka J."/>
            <person name="Genikhovich G."/>
            <person name="Grigoriev I.V."/>
            <person name="Lucas S.M."/>
            <person name="Steele R.E."/>
            <person name="Finnerty J.R."/>
            <person name="Technau U."/>
            <person name="Martindale M.Q."/>
            <person name="Rokhsar D.S."/>
        </authorList>
    </citation>
    <scope>NUCLEOTIDE SEQUENCE [LARGE SCALE GENOMIC DNA]</scope>
    <source>
        <strain evidence="16">CH2 X CH6</strain>
    </source>
</reference>
<dbReference type="InterPro" id="IPR013083">
    <property type="entry name" value="Znf_RING/FYVE/PHD"/>
</dbReference>
<dbReference type="EC" id="2.3.2.27" evidence="3"/>
<evidence type="ECO:0000256" key="1">
    <source>
        <dbReference type="ARBA" id="ARBA00000900"/>
    </source>
</evidence>
<comment type="pathway">
    <text evidence="2">Protein modification; protein ubiquitination.</text>
</comment>
<evidence type="ECO:0000256" key="7">
    <source>
        <dbReference type="ARBA" id="ARBA00022771"/>
    </source>
</evidence>
<dbReference type="SUPFAM" id="SSF57850">
    <property type="entry name" value="RING/U-box"/>
    <property type="match status" value="1"/>
</dbReference>
<dbReference type="GO" id="GO:0016567">
    <property type="term" value="P:protein ubiquitination"/>
    <property type="evidence" value="ECO:0000318"/>
    <property type="project" value="GO_Central"/>
</dbReference>
<evidence type="ECO:0000256" key="11">
    <source>
        <dbReference type="ARBA" id="ARBA00025721"/>
    </source>
</evidence>
<dbReference type="PANTHER" id="PTHR22996">
    <property type="entry name" value="MAHOGUNIN"/>
    <property type="match status" value="1"/>
</dbReference>
<gene>
    <name evidence="15" type="ORF">NEMVEDRAFT_v1g169554</name>
</gene>
<dbReference type="CDD" id="cd16789">
    <property type="entry name" value="mRING-HC-C3HC5_MGRN1-like"/>
    <property type="match status" value="1"/>
</dbReference>
<accession>A7SE55</accession>
<dbReference type="FunFam" id="3.30.40.10:FF:000625">
    <property type="entry name" value="E3 ubiquitin ligase Rnf157"/>
    <property type="match status" value="1"/>
</dbReference>
<keyword evidence="10" id="KW-0449">Lipoprotein</keyword>
<keyword evidence="9" id="KW-0862">Zinc</keyword>
<evidence type="ECO:0000313" key="16">
    <source>
        <dbReference type="Proteomes" id="UP000001593"/>
    </source>
</evidence>
<evidence type="ECO:0000256" key="8">
    <source>
        <dbReference type="ARBA" id="ARBA00022786"/>
    </source>
</evidence>
<dbReference type="InParanoid" id="A7SE55"/>
<evidence type="ECO:0000256" key="9">
    <source>
        <dbReference type="ARBA" id="ARBA00022833"/>
    </source>
</evidence>
<evidence type="ECO:0000256" key="3">
    <source>
        <dbReference type="ARBA" id="ARBA00012483"/>
    </source>
</evidence>
<protein>
    <recommendedName>
        <fullName evidence="3">RING-type E3 ubiquitin transferase</fullName>
        <ecNumber evidence="3">2.3.2.27</ecNumber>
    </recommendedName>
</protein>
<dbReference type="InterPro" id="IPR045195">
    <property type="entry name" value="LOG2-like_mRING_C3HC5"/>
</dbReference>
<comment type="catalytic activity">
    <reaction evidence="1">
        <text>S-ubiquitinyl-[E2 ubiquitin-conjugating enzyme]-L-cysteine + [acceptor protein]-L-lysine = [E2 ubiquitin-conjugating enzyme]-L-cysteine + N(6)-ubiquitinyl-[acceptor protein]-L-lysine.</text>
        <dbReference type="EC" id="2.3.2.27"/>
    </reaction>
</comment>
<dbReference type="EMBL" id="DS469634">
    <property type="protein sequence ID" value="EDO38028.1"/>
    <property type="molecule type" value="Genomic_DNA"/>
</dbReference>
<feature type="region of interest" description="Disordered" evidence="13">
    <location>
        <begin position="1"/>
        <end position="23"/>
    </location>
</feature>
<dbReference type="Proteomes" id="UP000001593">
    <property type="component" value="Unassembled WGS sequence"/>
</dbReference>
<dbReference type="AlphaFoldDB" id="A7SE55"/>
<dbReference type="Gene3D" id="3.30.40.10">
    <property type="entry name" value="Zinc/RING finger domain, C3HC4 (zinc finger)"/>
    <property type="match status" value="1"/>
</dbReference>
<dbReference type="PANTHER" id="PTHR22996:SF0">
    <property type="entry name" value="RE60872P-RELATED"/>
    <property type="match status" value="1"/>
</dbReference>
<dbReference type="Pfam" id="PF26192">
    <property type="entry name" value="RNF157-like_N"/>
    <property type="match status" value="1"/>
</dbReference>
<keyword evidence="6" id="KW-0479">Metal-binding</keyword>
<dbReference type="GO" id="GO:0008270">
    <property type="term" value="F:zinc ion binding"/>
    <property type="evidence" value="ECO:0007669"/>
    <property type="project" value="UniProtKB-KW"/>
</dbReference>
<keyword evidence="5" id="KW-0519">Myristate</keyword>
<dbReference type="Pfam" id="PF13920">
    <property type="entry name" value="zf-C3HC4_3"/>
    <property type="match status" value="1"/>
</dbReference>
<dbReference type="HOGENOM" id="CLU_016631_3_0_1"/>
<organism evidence="15 16">
    <name type="scientific">Nematostella vectensis</name>
    <name type="common">Starlet sea anemone</name>
    <dbReference type="NCBI Taxonomy" id="45351"/>
    <lineage>
        <taxon>Eukaryota</taxon>
        <taxon>Metazoa</taxon>
        <taxon>Cnidaria</taxon>
        <taxon>Anthozoa</taxon>
        <taxon>Hexacorallia</taxon>
        <taxon>Actiniaria</taxon>
        <taxon>Edwardsiidae</taxon>
        <taxon>Nematostella</taxon>
    </lineage>
</organism>
<comment type="similarity">
    <text evidence="11">Belongs to the RING-type zinc finger family. LOG2 subfamily.</text>
</comment>
<dbReference type="eggNOG" id="KOG4265">
    <property type="taxonomic scope" value="Eukaryota"/>
</dbReference>
<dbReference type="InterPro" id="IPR001841">
    <property type="entry name" value="Znf_RING"/>
</dbReference>
<keyword evidence="16" id="KW-1185">Reference proteome</keyword>
<evidence type="ECO:0000256" key="2">
    <source>
        <dbReference type="ARBA" id="ARBA00004906"/>
    </source>
</evidence>
<sequence>MGGLLSNRSDGVDDVDHNGSSSYRYPPASGPYFADYFIMGGSKFSSTQPESYLFGENSDLNYLSPKPVPFPYPSPHGNEPTKTLCSLVNLRKDSLRLVRCTDPSDEITYHIEFLFDADVKCSVMIYYQAMEDSSSGLALYTSKEAGMSSPKFSYPKGAGQLFSNPLRHRINPKQFTEESLSYNPLKDTYIPVVIQINVEEEEYLGHSNITLATFEQLSDESYVIKPLKQKQMVDGLCYLLQEIYGIENKAETDTDNEVDDDDNVLECVICMSDFRDTLILPCRHLCLCKACADSLRYQSSTCPICRSPFHALLQIRAYSKKSGSPGANTTMHGTTIDTEEEIPGYQEIPLVEALNGRFAPDNIPEGKESFGYQEIPLVEALNSRFAPDN</sequence>
<evidence type="ECO:0000256" key="10">
    <source>
        <dbReference type="ARBA" id="ARBA00023288"/>
    </source>
</evidence>
<evidence type="ECO:0000256" key="13">
    <source>
        <dbReference type="SAM" id="MobiDB-lite"/>
    </source>
</evidence>
<evidence type="ECO:0000259" key="14">
    <source>
        <dbReference type="PROSITE" id="PS50089"/>
    </source>
</evidence>
<proteinExistence type="inferred from homology"/>
<keyword evidence="7 12" id="KW-0863">Zinc-finger</keyword>
<keyword evidence="8" id="KW-0833">Ubl conjugation pathway</keyword>
<evidence type="ECO:0000256" key="12">
    <source>
        <dbReference type="PROSITE-ProRule" id="PRU00175"/>
    </source>
</evidence>
<dbReference type="GO" id="GO:0061630">
    <property type="term" value="F:ubiquitin protein ligase activity"/>
    <property type="evidence" value="ECO:0000318"/>
    <property type="project" value="GO_Central"/>
</dbReference>
<dbReference type="PROSITE" id="PS50089">
    <property type="entry name" value="ZF_RING_2"/>
    <property type="match status" value="1"/>
</dbReference>
<feature type="non-terminal residue" evidence="15">
    <location>
        <position position="389"/>
    </location>
</feature>
<keyword evidence="4" id="KW-0808">Transferase</keyword>
<evidence type="ECO:0000256" key="4">
    <source>
        <dbReference type="ARBA" id="ARBA00022679"/>
    </source>
</evidence>
<evidence type="ECO:0000256" key="6">
    <source>
        <dbReference type="ARBA" id="ARBA00022723"/>
    </source>
</evidence>
<dbReference type="GO" id="GO:0005737">
    <property type="term" value="C:cytoplasm"/>
    <property type="evidence" value="ECO:0000318"/>
    <property type="project" value="GO_Central"/>
</dbReference>
<feature type="domain" description="RING-type" evidence="14">
    <location>
        <begin position="267"/>
        <end position="306"/>
    </location>
</feature>
<dbReference type="OMA" id="YYYKKGA"/>
<name>A7SE55_NEMVE</name>
<dbReference type="InterPro" id="IPR058981">
    <property type="entry name" value="MGRN1/RNF157-like_N"/>
</dbReference>